<dbReference type="PROSITE" id="PS50234">
    <property type="entry name" value="VWFA"/>
    <property type="match status" value="1"/>
</dbReference>
<dbReference type="Proteomes" id="UP000520767">
    <property type="component" value="Unassembled WGS sequence"/>
</dbReference>
<protein>
    <recommendedName>
        <fullName evidence="6">VWA domain-containing protein</fullName>
    </recommendedName>
</protein>
<feature type="signal peptide" evidence="1">
    <location>
        <begin position="1"/>
        <end position="26"/>
    </location>
</feature>
<dbReference type="PROSITE" id="PS50093">
    <property type="entry name" value="PKD"/>
    <property type="match status" value="1"/>
</dbReference>
<dbReference type="AlphaFoldDB" id="A0A7W7QCR9"/>
<dbReference type="InterPro" id="IPR036465">
    <property type="entry name" value="vWFA_dom_sf"/>
</dbReference>
<evidence type="ECO:0000259" key="3">
    <source>
        <dbReference type="PROSITE" id="PS50234"/>
    </source>
</evidence>
<dbReference type="Pfam" id="PF18911">
    <property type="entry name" value="PKD_4"/>
    <property type="match status" value="1"/>
</dbReference>
<dbReference type="GO" id="GO:0005975">
    <property type="term" value="P:carbohydrate metabolic process"/>
    <property type="evidence" value="ECO:0007669"/>
    <property type="project" value="UniProtKB-ARBA"/>
</dbReference>
<evidence type="ECO:0000313" key="4">
    <source>
        <dbReference type="EMBL" id="MBB4911048.1"/>
    </source>
</evidence>
<dbReference type="SUPFAM" id="SSF53300">
    <property type="entry name" value="vWA-like"/>
    <property type="match status" value="1"/>
</dbReference>
<feature type="domain" description="VWFA" evidence="3">
    <location>
        <begin position="73"/>
        <end position="282"/>
    </location>
</feature>
<evidence type="ECO:0000259" key="2">
    <source>
        <dbReference type="PROSITE" id="PS50093"/>
    </source>
</evidence>
<dbReference type="CDD" id="cd00146">
    <property type="entry name" value="PKD"/>
    <property type="match status" value="1"/>
</dbReference>
<evidence type="ECO:0008006" key="6">
    <source>
        <dbReference type="Google" id="ProtNLM"/>
    </source>
</evidence>
<feature type="chain" id="PRO_5030933384" description="VWA domain-containing protein" evidence="1">
    <location>
        <begin position="27"/>
        <end position="702"/>
    </location>
</feature>
<reference evidence="4 5" key="1">
    <citation type="submission" date="2020-08" db="EMBL/GenBank/DDBJ databases">
        <title>Genomic Encyclopedia of Type Strains, Phase III (KMG-III): the genomes of soil and plant-associated and newly described type strains.</title>
        <authorList>
            <person name="Whitman W."/>
        </authorList>
    </citation>
    <scope>NUCLEOTIDE SEQUENCE [LARGE SCALE GENOMIC DNA]</scope>
    <source>
        <strain evidence="4 5">CECT 8960</strain>
    </source>
</reference>
<organism evidence="4 5">
    <name type="scientific">Actinophytocola algeriensis</name>
    <dbReference type="NCBI Taxonomy" id="1768010"/>
    <lineage>
        <taxon>Bacteria</taxon>
        <taxon>Bacillati</taxon>
        <taxon>Actinomycetota</taxon>
        <taxon>Actinomycetes</taxon>
        <taxon>Pseudonocardiales</taxon>
        <taxon>Pseudonocardiaceae</taxon>
    </lineage>
</organism>
<sequence length="702" mass="69611">MTRRTLALSGISACAAMALFTGTAVAVDGQLPGGTAISVTIDSPADNTVFPQGPVTVEGTASVGEAAVVKDTGLTYVVDVSGSTAASCDGTARTVLQCEVQASQALNGLAADPDSPINSVGAVIFGSSAAVADVQPAGGDQVLTGPATDQNANSARDVEEVLGSMSQGHVGQFSVRNVATGTFFPDAVVKATTVTNAQTESRKIVAFLSDGASSGNVNPALDAVPENVDIHTFAVGAGSACQTGAYSDSLQLIADRTGGECTHVPDPANLPDVLPDLLASELSSLTATVDGGLAAPVTAISPGLPQDGPATVDYSYTTGNLTSGTHEICVTAHGEDSGGPGAVTDCVTVIINDPPTADPSGPYAGQEGTPVSIAGLVTDPDGPNLTTQWSATPASGVDAGATCSFADASAVTTTVTCTDDGVWTLRLTADDGLNPPVAATTQLTLTNVAPEVTISSPADGTLVLRGTPVTVTAPFTDIATNDSHTCTVDFDDGSAPAAGTVDQGAGSGSCAATHTYTGVGAHLVVVTITDDDGGSATAVVKLVSHVRAEAWAISASGLINVAKTPHATCPPNTDLTTASLTVPALASVQALHAECTLDPSTGHTDASAEISGATLLGGAISLSDIETSCVATESGLSGSSRVGTLNGQPIGTAPTTISIPLVATVYLNQTVNGPNGQLAQYSVRVVTLLGQEIILSGCRMGF</sequence>
<feature type="domain" description="PKD" evidence="2">
    <location>
        <begin position="475"/>
        <end position="538"/>
    </location>
</feature>
<comment type="caution">
    <text evidence="4">The sequence shown here is derived from an EMBL/GenBank/DDBJ whole genome shotgun (WGS) entry which is preliminary data.</text>
</comment>
<keyword evidence="5" id="KW-1185">Reference proteome</keyword>
<dbReference type="Gene3D" id="3.40.50.410">
    <property type="entry name" value="von Willebrand factor, type A domain"/>
    <property type="match status" value="1"/>
</dbReference>
<name>A0A7W7QCR9_9PSEU</name>
<dbReference type="InterPro" id="IPR000601">
    <property type="entry name" value="PKD_dom"/>
</dbReference>
<dbReference type="EMBL" id="JACHJQ010000008">
    <property type="protein sequence ID" value="MBB4911048.1"/>
    <property type="molecule type" value="Genomic_DNA"/>
</dbReference>
<evidence type="ECO:0000256" key="1">
    <source>
        <dbReference type="SAM" id="SignalP"/>
    </source>
</evidence>
<keyword evidence="1" id="KW-0732">Signal</keyword>
<dbReference type="Gene3D" id="2.60.40.10">
    <property type="entry name" value="Immunoglobulins"/>
    <property type="match status" value="2"/>
</dbReference>
<evidence type="ECO:0000313" key="5">
    <source>
        <dbReference type="Proteomes" id="UP000520767"/>
    </source>
</evidence>
<dbReference type="NCBIfam" id="NF040603">
    <property type="entry name" value="choice_anch_P"/>
    <property type="match status" value="1"/>
</dbReference>
<dbReference type="InterPro" id="IPR002035">
    <property type="entry name" value="VWF_A"/>
</dbReference>
<proteinExistence type="predicted"/>
<dbReference type="InterPro" id="IPR013783">
    <property type="entry name" value="Ig-like_fold"/>
</dbReference>
<dbReference type="InterPro" id="IPR035986">
    <property type="entry name" value="PKD_dom_sf"/>
</dbReference>
<gene>
    <name evidence="4" type="ORF">FHR82_007307</name>
</gene>
<dbReference type="RefSeq" id="WP_184815043.1">
    <property type="nucleotide sequence ID" value="NZ_JACHJQ010000008.1"/>
</dbReference>
<dbReference type="SUPFAM" id="SSF49299">
    <property type="entry name" value="PKD domain"/>
    <property type="match status" value="1"/>
</dbReference>
<accession>A0A7W7QCR9</accession>